<evidence type="ECO:0000313" key="3">
    <source>
        <dbReference type="Proteomes" id="UP001529510"/>
    </source>
</evidence>
<comment type="caution">
    <text evidence="2">The sequence shown here is derived from an EMBL/GenBank/DDBJ whole genome shotgun (WGS) entry which is preliminary data.</text>
</comment>
<feature type="region of interest" description="Disordered" evidence="1">
    <location>
        <begin position="64"/>
        <end position="87"/>
    </location>
</feature>
<gene>
    <name evidence="2" type="ORF">M9458_034609</name>
</gene>
<evidence type="ECO:0000313" key="2">
    <source>
        <dbReference type="EMBL" id="KAL0170013.1"/>
    </source>
</evidence>
<dbReference type="AlphaFoldDB" id="A0ABD0PAC3"/>
<organism evidence="2 3">
    <name type="scientific">Cirrhinus mrigala</name>
    <name type="common">Mrigala</name>
    <dbReference type="NCBI Taxonomy" id="683832"/>
    <lineage>
        <taxon>Eukaryota</taxon>
        <taxon>Metazoa</taxon>
        <taxon>Chordata</taxon>
        <taxon>Craniata</taxon>
        <taxon>Vertebrata</taxon>
        <taxon>Euteleostomi</taxon>
        <taxon>Actinopterygii</taxon>
        <taxon>Neopterygii</taxon>
        <taxon>Teleostei</taxon>
        <taxon>Ostariophysi</taxon>
        <taxon>Cypriniformes</taxon>
        <taxon>Cyprinidae</taxon>
        <taxon>Labeoninae</taxon>
        <taxon>Labeonini</taxon>
        <taxon>Cirrhinus</taxon>
    </lineage>
</organism>
<accession>A0ABD0PAC3</accession>
<keyword evidence="3" id="KW-1185">Reference proteome</keyword>
<dbReference type="Proteomes" id="UP001529510">
    <property type="component" value="Unassembled WGS sequence"/>
</dbReference>
<proteinExistence type="predicted"/>
<name>A0ABD0PAC3_CIRMR</name>
<feature type="non-terminal residue" evidence="2">
    <location>
        <position position="1"/>
    </location>
</feature>
<evidence type="ECO:0000256" key="1">
    <source>
        <dbReference type="SAM" id="MobiDB-lite"/>
    </source>
</evidence>
<feature type="non-terminal residue" evidence="2">
    <location>
        <position position="118"/>
    </location>
</feature>
<sequence>TAADTYETPPTSPYSLVSTCSPTTQLVSISNCTSTVTPETAQDALSSISQNDEPLLECRTGPAKEAEDGLKMTESPGYASHPSEVCENGDTEVDAKLLQECLNTLQLNDIEESTHTLN</sequence>
<protein>
    <submittedName>
        <fullName evidence="2">Uncharacterized protein</fullName>
    </submittedName>
</protein>
<dbReference type="EMBL" id="JAMKFB020000017">
    <property type="protein sequence ID" value="KAL0170013.1"/>
    <property type="molecule type" value="Genomic_DNA"/>
</dbReference>
<reference evidence="2 3" key="1">
    <citation type="submission" date="2024-05" db="EMBL/GenBank/DDBJ databases">
        <title>Genome sequencing and assembly of Indian major carp, Cirrhinus mrigala (Hamilton, 1822).</title>
        <authorList>
            <person name="Mohindra V."/>
            <person name="Chowdhury L.M."/>
            <person name="Lal K."/>
            <person name="Jena J.K."/>
        </authorList>
    </citation>
    <scope>NUCLEOTIDE SEQUENCE [LARGE SCALE GENOMIC DNA]</scope>
    <source>
        <strain evidence="2">CM1030</strain>
        <tissue evidence="2">Blood</tissue>
    </source>
</reference>